<keyword evidence="2" id="KW-1185">Reference proteome</keyword>
<gene>
    <name evidence="1" type="ORF">RRG08_061063</name>
</gene>
<dbReference type="EMBL" id="JAWDGP010001129">
    <property type="protein sequence ID" value="KAK3794396.1"/>
    <property type="molecule type" value="Genomic_DNA"/>
</dbReference>
<evidence type="ECO:0000313" key="1">
    <source>
        <dbReference type="EMBL" id="KAK3794396.1"/>
    </source>
</evidence>
<proteinExistence type="predicted"/>
<sequence>MLDSRSLKLFVQQTSIALVGTKHQVKSYYTSVGQEGEENKSRATEESLCDSPLWFQRLETYRDGSPRFSHQALISSVILSAGIAAALTDQASGLV</sequence>
<protein>
    <submittedName>
        <fullName evidence="1">Uncharacterized protein</fullName>
    </submittedName>
</protein>
<name>A0AAE1AW46_9GAST</name>
<reference evidence="1" key="1">
    <citation type="journal article" date="2023" name="G3 (Bethesda)">
        <title>A reference genome for the long-term kleptoplast-retaining sea slug Elysia crispata morphotype clarki.</title>
        <authorList>
            <person name="Eastman K.E."/>
            <person name="Pendleton A.L."/>
            <person name="Shaikh M.A."/>
            <person name="Suttiyut T."/>
            <person name="Ogas R."/>
            <person name="Tomko P."/>
            <person name="Gavelis G."/>
            <person name="Widhalm J.R."/>
            <person name="Wisecaver J.H."/>
        </authorList>
    </citation>
    <scope>NUCLEOTIDE SEQUENCE</scope>
    <source>
        <strain evidence="1">ECLA1</strain>
    </source>
</reference>
<evidence type="ECO:0000313" key="2">
    <source>
        <dbReference type="Proteomes" id="UP001283361"/>
    </source>
</evidence>
<dbReference type="Proteomes" id="UP001283361">
    <property type="component" value="Unassembled WGS sequence"/>
</dbReference>
<organism evidence="1 2">
    <name type="scientific">Elysia crispata</name>
    <name type="common">lettuce slug</name>
    <dbReference type="NCBI Taxonomy" id="231223"/>
    <lineage>
        <taxon>Eukaryota</taxon>
        <taxon>Metazoa</taxon>
        <taxon>Spiralia</taxon>
        <taxon>Lophotrochozoa</taxon>
        <taxon>Mollusca</taxon>
        <taxon>Gastropoda</taxon>
        <taxon>Heterobranchia</taxon>
        <taxon>Euthyneura</taxon>
        <taxon>Panpulmonata</taxon>
        <taxon>Sacoglossa</taxon>
        <taxon>Placobranchoidea</taxon>
        <taxon>Plakobranchidae</taxon>
        <taxon>Elysia</taxon>
    </lineage>
</organism>
<dbReference type="AlphaFoldDB" id="A0AAE1AW46"/>
<comment type="caution">
    <text evidence="1">The sequence shown here is derived from an EMBL/GenBank/DDBJ whole genome shotgun (WGS) entry which is preliminary data.</text>
</comment>
<accession>A0AAE1AW46</accession>